<dbReference type="CDD" id="cd06225">
    <property type="entry name" value="HAMP"/>
    <property type="match status" value="1"/>
</dbReference>
<dbReference type="PRINTS" id="PR00260">
    <property type="entry name" value="CHEMTRNSDUCR"/>
</dbReference>
<keyword evidence="7 11" id="KW-0472">Membrane</keyword>
<dbReference type="PANTHER" id="PTHR32089">
    <property type="entry name" value="METHYL-ACCEPTING CHEMOTAXIS PROTEIN MCPB"/>
    <property type="match status" value="1"/>
</dbReference>
<dbReference type="Pfam" id="PF02743">
    <property type="entry name" value="dCache_1"/>
    <property type="match status" value="1"/>
</dbReference>
<organism evidence="15 16">
    <name type="scientific">Roseibium aestuarii</name>
    <dbReference type="NCBI Taxonomy" id="2600299"/>
    <lineage>
        <taxon>Bacteria</taxon>
        <taxon>Pseudomonadati</taxon>
        <taxon>Pseudomonadota</taxon>
        <taxon>Alphaproteobacteria</taxon>
        <taxon>Hyphomicrobiales</taxon>
        <taxon>Stappiaceae</taxon>
        <taxon>Roseibium</taxon>
    </lineage>
</organism>
<dbReference type="PROSITE" id="PS50192">
    <property type="entry name" value="T_SNARE"/>
    <property type="match status" value="1"/>
</dbReference>
<keyword evidence="16" id="KW-1185">Reference proteome</keyword>
<feature type="transmembrane region" description="Helical" evidence="11">
    <location>
        <begin position="17"/>
        <end position="35"/>
    </location>
</feature>
<dbReference type="Pfam" id="PF00672">
    <property type="entry name" value="HAMP"/>
    <property type="match status" value="1"/>
</dbReference>
<evidence type="ECO:0000256" key="2">
    <source>
        <dbReference type="ARBA" id="ARBA00022475"/>
    </source>
</evidence>
<dbReference type="Gene3D" id="3.30.450.20">
    <property type="entry name" value="PAS domain"/>
    <property type="match status" value="2"/>
</dbReference>
<evidence type="ECO:0000256" key="6">
    <source>
        <dbReference type="ARBA" id="ARBA00022989"/>
    </source>
</evidence>
<keyword evidence="2" id="KW-1003">Cell membrane</keyword>
<dbReference type="PANTHER" id="PTHR32089:SF112">
    <property type="entry name" value="LYSOZYME-LIKE PROTEIN-RELATED"/>
    <property type="match status" value="1"/>
</dbReference>
<dbReference type="Pfam" id="PF00015">
    <property type="entry name" value="MCPsignal"/>
    <property type="match status" value="1"/>
</dbReference>
<dbReference type="CDD" id="cd12913">
    <property type="entry name" value="PDC1_MCP_like"/>
    <property type="match status" value="1"/>
</dbReference>
<dbReference type="InterPro" id="IPR003660">
    <property type="entry name" value="HAMP_dom"/>
</dbReference>
<evidence type="ECO:0000256" key="1">
    <source>
        <dbReference type="ARBA" id="ARBA00004429"/>
    </source>
</evidence>
<feature type="domain" description="Methyl-accepting transducer" evidence="12">
    <location>
        <begin position="388"/>
        <end position="617"/>
    </location>
</feature>
<dbReference type="InterPro" id="IPR000727">
    <property type="entry name" value="T_SNARE_dom"/>
</dbReference>
<name>A0ABW4JXK1_9HYPH</name>
<accession>A0ABW4JXK1</accession>
<dbReference type="Proteomes" id="UP001597327">
    <property type="component" value="Unassembled WGS sequence"/>
</dbReference>
<evidence type="ECO:0000256" key="3">
    <source>
        <dbReference type="ARBA" id="ARBA00022500"/>
    </source>
</evidence>
<evidence type="ECO:0000259" key="14">
    <source>
        <dbReference type="PROSITE" id="PS50885"/>
    </source>
</evidence>
<dbReference type="SMART" id="SM00304">
    <property type="entry name" value="HAMP"/>
    <property type="match status" value="1"/>
</dbReference>
<feature type="domain" description="HAMP" evidence="14">
    <location>
        <begin position="302"/>
        <end position="355"/>
    </location>
</feature>
<evidence type="ECO:0000256" key="4">
    <source>
        <dbReference type="ARBA" id="ARBA00022519"/>
    </source>
</evidence>
<comment type="similarity">
    <text evidence="9">Belongs to the methyl-accepting chemotaxis (MCP) protein family.</text>
</comment>
<dbReference type="PROSITE" id="PS50111">
    <property type="entry name" value="CHEMOTAXIS_TRANSDUC_2"/>
    <property type="match status" value="1"/>
</dbReference>
<feature type="domain" description="T-SNARE coiled-coil homology" evidence="13">
    <location>
        <begin position="547"/>
        <end position="609"/>
    </location>
</feature>
<evidence type="ECO:0000256" key="7">
    <source>
        <dbReference type="ARBA" id="ARBA00023136"/>
    </source>
</evidence>
<keyword evidence="4" id="KW-0997">Cell inner membrane</keyword>
<dbReference type="EMBL" id="JBHUFA010000012">
    <property type="protein sequence ID" value="MFD1696885.1"/>
    <property type="molecule type" value="Genomic_DNA"/>
</dbReference>
<dbReference type="SUPFAM" id="SSF103190">
    <property type="entry name" value="Sensory domain-like"/>
    <property type="match status" value="1"/>
</dbReference>
<evidence type="ECO:0000259" key="12">
    <source>
        <dbReference type="PROSITE" id="PS50111"/>
    </source>
</evidence>
<dbReference type="SMART" id="SM00283">
    <property type="entry name" value="MA"/>
    <property type="match status" value="1"/>
</dbReference>
<keyword evidence="3" id="KW-0145">Chemotaxis</keyword>
<keyword evidence="8 10" id="KW-0807">Transducer</keyword>
<dbReference type="InterPro" id="IPR029151">
    <property type="entry name" value="Sensor-like_sf"/>
</dbReference>
<evidence type="ECO:0000256" key="10">
    <source>
        <dbReference type="PROSITE-ProRule" id="PRU00284"/>
    </source>
</evidence>
<dbReference type="PROSITE" id="PS50885">
    <property type="entry name" value="HAMP"/>
    <property type="match status" value="1"/>
</dbReference>
<dbReference type="Gene3D" id="1.10.8.500">
    <property type="entry name" value="HAMP domain in histidine kinase"/>
    <property type="match status" value="1"/>
</dbReference>
<evidence type="ECO:0000256" key="11">
    <source>
        <dbReference type="SAM" id="Phobius"/>
    </source>
</evidence>
<reference evidence="16" key="1">
    <citation type="journal article" date="2019" name="Int. J. Syst. Evol. Microbiol.">
        <title>The Global Catalogue of Microorganisms (GCM) 10K type strain sequencing project: providing services to taxonomists for standard genome sequencing and annotation.</title>
        <authorList>
            <consortium name="The Broad Institute Genomics Platform"/>
            <consortium name="The Broad Institute Genome Sequencing Center for Infectious Disease"/>
            <person name="Wu L."/>
            <person name="Ma J."/>
        </authorList>
    </citation>
    <scope>NUCLEOTIDE SEQUENCE [LARGE SCALE GENOMIC DNA]</scope>
    <source>
        <strain evidence="16">JCM 3369</strain>
    </source>
</reference>
<dbReference type="InterPro" id="IPR033479">
    <property type="entry name" value="dCache_1"/>
</dbReference>
<dbReference type="SUPFAM" id="SSF58104">
    <property type="entry name" value="Methyl-accepting chemotaxis protein (MCP) signaling domain"/>
    <property type="match status" value="1"/>
</dbReference>
<dbReference type="Gene3D" id="1.10.287.950">
    <property type="entry name" value="Methyl-accepting chemotaxis protein"/>
    <property type="match status" value="1"/>
</dbReference>
<proteinExistence type="inferred from homology"/>
<dbReference type="InterPro" id="IPR004089">
    <property type="entry name" value="MCPsignal_dom"/>
</dbReference>
<dbReference type="InterPro" id="IPR004090">
    <property type="entry name" value="Chemotax_Me-accpt_rcpt"/>
</dbReference>
<evidence type="ECO:0000256" key="5">
    <source>
        <dbReference type="ARBA" id="ARBA00022692"/>
    </source>
</evidence>
<evidence type="ECO:0000256" key="9">
    <source>
        <dbReference type="ARBA" id="ARBA00029447"/>
    </source>
</evidence>
<gene>
    <name evidence="15" type="ORF">ACFSC7_15310</name>
</gene>
<sequence>MSEQAGFFQRLSIGAKILTAAAIVIIVSFTGATVFNDTLLRNAKTEEIRDYMTGVGRAVALNTSNWFQGRLFLAELSAQSVAREGTVANEYFNLDVLNRTFDASYFGDEAGGFFTWPVLDLPEGYDPRARPWYKDAVAKGSATLTSPYADASSGELIVTAATPVRAGGALLGVFGGDFKITDLVTMLNSADLGGMGYVYLVDDKGQILVHPDAAMIGKTLSDVYVGQIPSLTETLQIASTQTSERLVQFVQISDMPVNWYVALSLDRSAAYASLGAFRLRASIGAVLATLATVVILALLMRKLVIRPLGSVTTAMSAIAESALETEVPGTERHDEVGAIARAVEVFKTNALARRQLEATQSQEQTAKQRRTERVDALLNAFDGDVGAVLNSLAKATGNLETTARTLSETSRKGLSDADAAANVSAETSSNVRSVAAASEELSSSIAEILRRVEESNRISGKASEAAHHTDTTVKTLVATTDKISQIVSLINDIAAQTNLLALNATIEAARAGEAGKGFAVVASEVKSLANQTAKATEEIATQIQAMQMVSTQAAEAIEGIGQVIEEMSEISSEIAHSMEQQSAATNEISRNVSEVANGTGTVTETLQEVATGSRSTEEGADVVLETAGRLSHEAEGLRRTVADFFSKIRAA</sequence>
<evidence type="ECO:0000313" key="15">
    <source>
        <dbReference type="EMBL" id="MFD1696885.1"/>
    </source>
</evidence>
<evidence type="ECO:0000259" key="13">
    <source>
        <dbReference type="PROSITE" id="PS50192"/>
    </source>
</evidence>
<evidence type="ECO:0000256" key="8">
    <source>
        <dbReference type="ARBA" id="ARBA00023224"/>
    </source>
</evidence>
<keyword evidence="6 11" id="KW-1133">Transmembrane helix</keyword>
<dbReference type="CDD" id="cd12912">
    <property type="entry name" value="PDC2_MCP_like"/>
    <property type="match status" value="1"/>
</dbReference>
<comment type="subcellular location">
    <subcellularLocation>
        <location evidence="1">Cell inner membrane</location>
        <topology evidence="1">Multi-pass membrane protein</topology>
    </subcellularLocation>
</comment>
<keyword evidence="5 11" id="KW-0812">Transmembrane</keyword>
<comment type="caution">
    <text evidence="15">The sequence shown here is derived from an EMBL/GenBank/DDBJ whole genome shotgun (WGS) entry which is preliminary data.</text>
</comment>
<evidence type="ECO:0000313" key="16">
    <source>
        <dbReference type="Proteomes" id="UP001597327"/>
    </source>
</evidence>
<feature type="transmembrane region" description="Helical" evidence="11">
    <location>
        <begin position="281"/>
        <end position="300"/>
    </location>
</feature>
<protein>
    <submittedName>
        <fullName evidence="15">Methyl-accepting chemotaxis protein</fullName>
    </submittedName>
</protein>